<feature type="compositionally biased region" description="Polar residues" evidence="3">
    <location>
        <begin position="714"/>
        <end position="723"/>
    </location>
</feature>
<feature type="compositionally biased region" description="Basic and acidic residues" evidence="3">
    <location>
        <begin position="552"/>
        <end position="562"/>
    </location>
</feature>
<feature type="compositionally biased region" description="Polar residues" evidence="3">
    <location>
        <begin position="385"/>
        <end position="394"/>
    </location>
</feature>
<accession>A0A2V1E2K9</accession>
<feature type="compositionally biased region" description="Low complexity" evidence="3">
    <location>
        <begin position="107"/>
        <end position="117"/>
    </location>
</feature>
<dbReference type="PANTHER" id="PTHR12768:SF4">
    <property type="entry name" value="BECLIN-1"/>
    <property type="match status" value="1"/>
</dbReference>
<feature type="region of interest" description="Disordered" evidence="3">
    <location>
        <begin position="1107"/>
        <end position="1151"/>
    </location>
</feature>
<feature type="region of interest" description="Disordered" evidence="3">
    <location>
        <begin position="1387"/>
        <end position="1426"/>
    </location>
</feature>
<dbReference type="InterPro" id="IPR000953">
    <property type="entry name" value="Chromo/chromo_shadow_dom"/>
</dbReference>
<dbReference type="EMBL" id="KZ805322">
    <property type="protein sequence ID" value="PVI04382.1"/>
    <property type="molecule type" value="Genomic_DNA"/>
</dbReference>
<feature type="compositionally biased region" description="Acidic residues" evidence="3">
    <location>
        <begin position="239"/>
        <end position="249"/>
    </location>
</feature>
<dbReference type="GO" id="GO:0000045">
    <property type="term" value="P:autophagosome assembly"/>
    <property type="evidence" value="ECO:0007669"/>
    <property type="project" value="TreeGrafter"/>
</dbReference>
<evidence type="ECO:0000256" key="2">
    <source>
        <dbReference type="SAM" id="Coils"/>
    </source>
</evidence>
<feature type="compositionally biased region" description="Basic residues" evidence="3">
    <location>
        <begin position="1"/>
        <end position="22"/>
    </location>
</feature>
<feature type="compositionally biased region" description="Low complexity" evidence="3">
    <location>
        <begin position="1135"/>
        <end position="1146"/>
    </location>
</feature>
<feature type="compositionally biased region" description="Basic and acidic residues" evidence="3">
    <location>
        <begin position="82"/>
        <end position="92"/>
    </location>
</feature>
<feature type="compositionally biased region" description="Polar residues" evidence="3">
    <location>
        <begin position="214"/>
        <end position="224"/>
    </location>
</feature>
<evidence type="ECO:0000259" key="4">
    <source>
        <dbReference type="PROSITE" id="PS50013"/>
    </source>
</evidence>
<feature type="domain" description="Chromo" evidence="4">
    <location>
        <begin position="29"/>
        <end position="69"/>
    </location>
</feature>
<keyword evidence="2" id="KW-0175">Coiled coil</keyword>
<reference evidence="5 6" key="1">
    <citation type="journal article" date="2018" name="Sci. Rep.">
        <title>Comparative genomics provides insights into the lifestyle and reveals functional heterogeneity of dark septate endophytic fungi.</title>
        <authorList>
            <person name="Knapp D.G."/>
            <person name="Nemeth J.B."/>
            <person name="Barry K."/>
            <person name="Hainaut M."/>
            <person name="Henrissat B."/>
            <person name="Johnson J."/>
            <person name="Kuo A."/>
            <person name="Lim J.H.P."/>
            <person name="Lipzen A."/>
            <person name="Nolan M."/>
            <person name="Ohm R.A."/>
            <person name="Tamas L."/>
            <person name="Grigoriev I.V."/>
            <person name="Spatafora J.W."/>
            <person name="Nagy L.G."/>
            <person name="Kovacs G.M."/>
        </authorList>
    </citation>
    <scope>NUCLEOTIDE SEQUENCE [LARGE SCALE GENOMIC DNA]</scope>
    <source>
        <strain evidence="5 6">DSE2036</strain>
    </source>
</reference>
<dbReference type="GO" id="GO:0000407">
    <property type="term" value="C:phagophore assembly site"/>
    <property type="evidence" value="ECO:0007669"/>
    <property type="project" value="TreeGrafter"/>
</dbReference>
<dbReference type="GO" id="GO:0070823">
    <property type="term" value="C:HDA1 complex"/>
    <property type="evidence" value="ECO:0007669"/>
    <property type="project" value="InterPro"/>
</dbReference>
<gene>
    <name evidence="5" type="ORF">DM02DRAFT_669194</name>
</gene>
<feature type="region of interest" description="Disordered" evidence="3">
    <location>
        <begin position="714"/>
        <end position="733"/>
    </location>
</feature>
<dbReference type="GO" id="GO:0030674">
    <property type="term" value="F:protein-macromolecule adaptor activity"/>
    <property type="evidence" value="ECO:0007669"/>
    <property type="project" value="TreeGrafter"/>
</dbReference>
<dbReference type="InterPro" id="IPR021006">
    <property type="entry name" value="Hda2/3"/>
</dbReference>
<dbReference type="PROSITE" id="PS50013">
    <property type="entry name" value="CHROMO_2"/>
    <property type="match status" value="1"/>
</dbReference>
<dbReference type="CDD" id="cd00024">
    <property type="entry name" value="CD_CSD"/>
    <property type="match status" value="1"/>
</dbReference>
<dbReference type="GO" id="GO:0043548">
    <property type="term" value="F:phosphatidylinositol 3-kinase binding"/>
    <property type="evidence" value="ECO:0007669"/>
    <property type="project" value="TreeGrafter"/>
</dbReference>
<evidence type="ECO:0000256" key="3">
    <source>
        <dbReference type="SAM" id="MobiDB-lite"/>
    </source>
</evidence>
<feature type="compositionally biased region" description="Polar residues" evidence="3">
    <location>
        <begin position="360"/>
        <end position="375"/>
    </location>
</feature>
<evidence type="ECO:0000313" key="6">
    <source>
        <dbReference type="Proteomes" id="UP000244855"/>
    </source>
</evidence>
<sequence length="1426" mass="157879">MAPSSKRKRKSTCTKPKSSKRQKQQEEYYSVKEILKEEDRQGKRFFYVDWEGIDPKTKKPYDPEWIPEEWATEYLVAEWDRRKAKEARESAREANANNDPNTTTGATSPTSSISLQPSPQPPPRRKPPVVDSSPSTARASSPVFERDPSPRARAQSTSLSQTSTDNPTFTKPPNHTSPKVQIPPPRSSFDHDEYEHIASQALFPIGNSSFARSFLQSSQASTHSGSREYRNSGYCRDSEGEDDSEEDIDGSASYIPPTQEVSADNFTQQSYPSSNQLLPGSPPARAHSPSLFSIPETTSDVVLELVEDSQPGAYAQEQILGEEEIPNTFDTFESALQQTLATETETGAEENTENYVDPITSVSQTQHEEVQTSAGAESEVVEPENVSQPIAETSDSIEKDTQGRVDAVASSQQPPHQEVQALVAPEPEVEQTETASGPEEEEARGRDTIETGQQNASLGSIPGSDTVEGASRSVEGAQIGFATNESCPDDSTELEVQPQPVVEAAQDQLRQASEAAAPSPINNQDKQTTVSRNASEQPLATVNRPGASQDNPAEKEGPHSFRQESAIAATPVPLEQTDSVQTSVRSWEYHPESAEQFAQPIPADNYSTTQQDGTPVILPTVEKDYSSPHQLTSRSRHDSSQQSPEVVDLTTTPSPAPPKPPADSLGTLSSNAPPRPRTPTALMEGFEDEVKKVFSEQRSANSFTPTRRLLQSSLFDGSDTRSPSAIPAERPLGSQVQTSLRTVVMASNATVEGEMGLAEQKAESNSAVHETIDSDSIPLISTAPASVDNEELSESDDTESLLNDDLNLQPGEYVVPLPMEGRQVNIYKDEFRNNREVVESFLAEPDKFDDFNKVEDIFRRLLAIETHVDLLYSEPSPTQSDGSDGASSTQCQHQVQWSCENSIKFKFLGLLLDALRNRSMNIVLAIEKDNKRLFTITENFLRGSFVNFKIPSCNTQSDPAKATSNHVVTVISIEENPVVQPPDLVILLDGCFDAEQIRGRKWALNPAKAPIPIIHLVIPRAIGHIERYVSKTLGPRERLHTALATLSQFQEDMLLARALHSHELSPHQVAQAVASFFTSAQQQWPLPLIGSIKDMVEFQSQLSQEAITSPEWQSSSLKRSLGDEQSDPAKRMRFTPQPQDTQTQGQINETTHISDSIPGTAAEVSNLQKQLEDSKQEAKNERNLRRALQKQHKEEHKIWDLQQTRYEEFSRTYGSLKKEKEAAETRLEAAARTEANLREQLTTQKNENTAMQSTLKELQTLHLQSEDEKVAQITRLNQELEAAKESEKRAIKSKASSERDLEYIKDQYQQAQTAAREAQEANEELKKQLDAATRRDPEKIYNLAELHYQRQEKLLGRKEEANLALIEMLKKQLATKEEENVRLKAARGVGAGTRAQSVGARTRPSSRAASPLPGNRDRLANLRNVG</sequence>
<feature type="compositionally biased region" description="Polar residues" evidence="3">
    <location>
        <begin position="1107"/>
        <end position="1118"/>
    </location>
</feature>
<feature type="compositionally biased region" description="Polar residues" evidence="3">
    <location>
        <begin position="154"/>
        <end position="179"/>
    </location>
</feature>
<feature type="compositionally biased region" description="Polar residues" evidence="3">
    <location>
        <begin position="520"/>
        <end position="551"/>
    </location>
</feature>
<dbReference type="GO" id="GO:0006995">
    <property type="term" value="P:cellular response to nitrogen starvation"/>
    <property type="evidence" value="ECO:0007669"/>
    <property type="project" value="TreeGrafter"/>
</dbReference>
<organism evidence="5 6">
    <name type="scientific">Periconia macrospinosa</name>
    <dbReference type="NCBI Taxonomy" id="97972"/>
    <lineage>
        <taxon>Eukaryota</taxon>
        <taxon>Fungi</taxon>
        <taxon>Dikarya</taxon>
        <taxon>Ascomycota</taxon>
        <taxon>Pezizomycotina</taxon>
        <taxon>Dothideomycetes</taxon>
        <taxon>Pleosporomycetidae</taxon>
        <taxon>Pleosporales</taxon>
        <taxon>Massarineae</taxon>
        <taxon>Periconiaceae</taxon>
        <taxon>Periconia</taxon>
    </lineage>
</organism>
<feature type="region of interest" description="Disordered" evidence="3">
    <location>
        <begin position="1"/>
        <end position="27"/>
    </location>
</feature>
<dbReference type="GO" id="GO:0034272">
    <property type="term" value="C:phosphatidylinositol 3-kinase complex, class III, type II"/>
    <property type="evidence" value="ECO:0007669"/>
    <property type="project" value="TreeGrafter"/>
</dbReference>
<keyword evidence="6" id="KW-1185">Reference proteome</keyword>
<feature type="compositionally biased region" description="Polar residues" evidence="3">
    <location>
        <begin position="259"/>
        <end position="278"/>
    </location>
</feature>
<name>A0A2V1E2K9_9PLEO</name>
<dbReference type="InterPro" id="IPR016197">
    <property type="entry name" value="Chromo-like_dom_sf"/>
</dbReference>
<dbReference type="GO" id="GO:0045324">
    <property type="term" value="P:late endosome to vacuole transport"/>
    <property type="evidence" value="ECO:0007669"/>
    <property type="project" value="TreeGrafter"/>
</dbReference>
<dbReference type="SUPFAM" id="SSF54160">
    <property type="entry name" value="Chromo domain-like"/>
    <property type="match status" value="1"/>
</dbReference>
<dbReference type="Pfam" id="PF11496">
    <property type="entry name" value="HDA2-3"/>
    <property type="match status" value="1"/>
</dbReference>
<dbReference type="PANTHER" id="PTHR12768">
    <property type="entry name" value="BECLIN 1"/>
    <property type="match status" value="1"/>
</dbReference>
<dbReference type="GO" id="GO:0006338">
    <property type="term" value="P:chromatin remodeling"/>
    <property type="evidence" value="ECO:0007669"/>
    <property type="project" value="UniProtKB-ARBA"/>
</dbReference>
<dbReference type="GO" id="GO:0000423">
    <property type="term" value="P:mitophagy"/>
    <property type="evidence" value="ECO:0007669"/>
    <property type="project" value="TreeGrafter"/>
</dbReference>
<feature type="region of interest" description="Disordered" evidence="3">
    <location>
        <begin position="214"/>
        <end position="293"/>
    </location>
</feature>
<dbReference type="Gene3D" id="2.40.50.40">
    <property type="match status" value="1"/>
</dbReference>
<proteinExistence type="predicted"/>
<dbReference type="OrthoDB" id="3647690at2759"/>
<dbReference type="InterPro" id="IPR007243">
    <property type="entry name" value="Atg6/Beclin"/>
</dbReference>
<feature type="region of interest" description="Disordered" evidence="3">
    <location>
        <begin position="360"/>
        <end position="685"/>
    </location>
</feature>
<evidence type="ECO:0000256" key="1">
    <source>
        <dbReference type="ARBA" id="ARBA00011353"/>
    </source>
</evidence>
<dbReference type="STRING" id="97972.A0A2V1E2K9"/>
<feature type="compositionally biased region" description="Polar residues" evidence="3">
    <location>
        <begin position="576"/>
        <end position="585"/>
    </location>
</feature>
<protein>
    <recommendedName>
        <fullName evidence="4">Chromo domain-containing protein</fullName>
    </recommendedName>
</protein>
<dbReference type="InterPro" id="IPR038609">
    <property type="entry name" value="HDA1_su2/3_sf"/>
</dbReference>
<feature type="coiled-coil region" evidence="2">
    <location>
        <begin position="1161"/>
        <end position="1335"/>
    </location>
</feature>
<feature type="region of interest" description="Disordered" evidence="3">
    <location>
        <begin position="82"/>
        <end position="195"/>
    </location>
</feature>
<dbReference type="Proteomes" id="UP000244855">
    <property type="component" value="Unassembled WGS sequence"/>
</dbReference>
<dbReference type="Gene3D" id="3.40.50.12360">
    <property type="match status" value="1"/>
</dbReference>
<comment type="subunit">
    <text evidence="1">Component of the NuA4 histone acetyltransferase complex.</text>
</comment>
<evidence type="ECO:0000313" key="5">
    <source>
        <dbReference type="EMBL" id="PVI04382.1"/>
    </source>
</evidence>
<dbReference type="GO" id="GO:0034271">
    <property type="term" value="C:phosphatidylinositol 3-kinase complex, class III, type I"/>
    <property type="evidence" value="ECO:0007669"/>
    <property type="project" value="TreeGrafter"/>
</dbReference>